<accession>A0AAN8KN38</accession>
<evidence type="ECO:0000256" key="1">
    <source>
        <dbReference type="SAM" id="MobiDB-lite"/>
    </source>
</evidence>
<organism evidence="2 3">
    <name type="scientific">Patella caerulea</name>
    <name type="common">Rayed Mediterranean limpet</name>
    <dbReference type="NCBI Taxonomy" id="87958"/>
    <lineage>
        <taxon>Eukaryota</taxon>
        <taxon>Metazoa</taxon>
        <taxon>Spiralia</taxon>
        <taxon>Lophotrochozoa</taxon>
        <taxon>Mollusca</taxon>
        <taxon>Gastropoda</taxon>
        <taxon>Patellogastropoda</taxon>
        <taxon>Patelloidea</taxon>
        <taxon>Patellidae</taxon>
        <taxon>Patella</taxon>
    </lineage>
</organism>
<dbReference type="EMBL" id="JAZGQO010000001">
    <property type="protein sequence ID" value="KAK6195843.1"/>
    <property type="molecule type" value="Genomic_DNA"/>
</dbReference>
<keyword evidence="3" id="KW-1185">Reference proteome</keyword>
<feature type="compositionally biased region" description="Gly residues" evidence="1">
    <location>
        <begin position="317"/>
        <end position="333"/>
    </location>
</feature>
<dbReference type="AlphaFoldDB" id="A0AAN8KN38"/>
<sequence length="432" mass="41481">MRSRIDGTMASLKVFVIFVVGFIYVNGQTAVVSNLDVPATRTVAAGGTEYVVTGGQPTASSGGSLLDLAAAGFGGPPSNAPTPVAPVGQPGATGSGTQGGSALSNAGSFMDAVNNLLSGETRQMNPNLLATLGLPSSTGSIGTSGPLNSGFPSNSGSMVIPDTASGTNPANMLTVPVPNSQPLGGNNGIPQGALVDAPVATNNLYPAPSNMPPGTLADPNTVGNVVDPNAPIPTGTIMYGPSRGDAAAPGSGPLSAVGSGPTAPSFIDPTAVPNPAFGTGITDTGSPLGPQTVYPVPSGQGPLAGISGGSQPPLSGPSGGSQGSLLGPSGGGMSSLAIQPSGGQGPLASLTGGPNALGNAMTTVPAGGAGPLASLSPANAPANTQQSNNDNMMMLMMLLLSGGEMSPLTMMLAAGGGGNSGAMLPMMLAMSQ</sequence>
<dbReference type="Proteomes" id="UP001347796">
    <property type="component" value="Unassembled WGS sequence"/>
</dbReference>
<name>A0AAN8KN38_PATCE</name>
<feature type="region of interest" description="Disordered" evidence="1">
    <location>
        <begin position="75"/>
        <end position="103"/>
    </location>
</feature>
<evidence type="ECO:0000313" key="3">
    <source>
        <dbReference type="Proteomes" id="UP001347796"/>
    </source>
</evidence>
<evidence type="ECO:0000313" key="2">
    <source>
        <dbReference type="EMBL" id="KAK6195843.1"/>
    </source>
</evidence>
<comment type="caution">
    <text evidence="2">The sequence shown here is derived from an EMBL/GenBank/DDBJ whole genome shotgun (WGS) entry which is preliminary data.</text>
</comment>
<proteinExistence type="predicted"/>
<gene>
    <name evidence="2" type="ORF">SNE40_001187</name>
</gene>
<reference evidence="2 3" key="1">
    <citation type="submission" date="2024-01" db="EMBL/GenBank/DDBJ databases">
        <title>The genome of the rayed Mediterranean limpet Patella caerulea (Linnaeus, 1758).</title>
        <authorList>
            <person name="Anh-Thu Weber A."/>
            <person name="Halstead-Nussloch G."/>
        </authorList>
    </citation>
    <scope>NUCLEOTIDE SEQUENCE [LARGE SCALE GENOMIC DNA]</scope>
    <source>
        <strain evidence="2">AATW-2023a</strain>
        <tissue evidence="2">Whole specimen</tissue>
    </source>
</reference>
<feature type="region of interest" description="Disordered" evidence="1">
    <location>
        <begin position="238"/>
        <end position="354"/>
    </location>
</feature>
<protein>
    <submittedName>
        <fullName evidence="2">Uncharacterized protein</fullName>
    </submittedName>
</protein>